<comment type="subcellular location">
    <subcellularLocation>
        <location evidence="1">Membrane</location>
        <topology evidence="1">Multi-pass membrane protein</topology>
    </subcellularLocation>
</comment>
<feature type="compositionally biased region" description="Low complexity" evidence="3">
    <location>
        <begin position="16"/>
        <end position="26"/>
    </location>
</feature>
<feature type="region of interest" description="Disordered" evidence="3">
    <location>
        <begin position="1"/>
        <end position="37"/>
    </location>
</feature>
<dbReference type="PANTHER" id="PTHR11360:SF284">
    <property type="entry name" value="EG:103B4.3 PROTEIN-RELATED"/>
    <property type="match status" value="1"/>
</dbReference>
<dbReference type="Pfam" id="PF07690">
    <property type="entry name" value="MFS_1"/>
    <property type="match status" value="1"/>
</dbReference>
<evidence type="ECO:0000313" key="7">
    <source>
        <dbReference type="Proteomes" id="UP001050691"/>
    </source>
</evidence>
<gene>
    <name evidence="6" type="ORF">Clacol_009664</name>
</gene>
<evidence type="ECO:0000256" key="2">
    <source>
        <dbReference type="ARBA" id="ARBA00006727"/>
    </source>
</evidence>
<evidence type="ECO:0000256" key="3">
    <source>
        <dbReference type="SAM" id="MobiDB-lite"/>
    </source>
</evidence>
<accession>A0AAV5ART0</accession>
<organism evidence="6 7">
    <name type="scientific">Clathrus columnatus</name>
    <dbReference type="NCBI Taxonomy" id="1419009"/>
    <lineage>
        <taxon>Eukaryota</taxon>
        <taxon>Fungi</taxon>
        <taxon>Dikarya</taxon>
        <taxon>Basidiomycota</taxon>
        <taxon>Agaricomycotina</taxon>
        <taxon>Agaricomycetes</taxon>
        <taxon>Phallomycetidae</taxon>
        <taxon>Phallales</taxon>
        <taxon>Clathraceae</taxon>
        <taxon>Clathrus</taxon>
    </lineage>
</organism>
<feature type="transmembrane region" description="Helical" evidence="4">
    <location>
        <begin position="169"/>
        <end position="188"/>
    </location>
</feature>
<keyword evidence="4" id="KW-1133">Transmembrane helix</keyword>
<comment type="caution">
    <text evidence="6">The sequence shown here is derived from an EMBL/GenBank/DDBJ whole genome shotgun (WGS) entry which is preliminary data.</text>
</comment>
<name>A0AAV5ART0_9AGAM</name>
<dbReference type="Gene3D" id="1.20.1250.20">
    <property type="entry name" value="MFS general substrate transporter like domains"/>
    <property type="match status" value="1"/>
</dbReference>
<evidence type="ECO:0000256" key="4">
    <source>
        <dbReference type="SAM" id="Phobius"/>
    </source>
</evidence>
<feature type="domain" description="Major facilitator superfamily (MFS) profile" evidence="5">
    <location>
        <begin position="42"/>
        <end position="356"/>
    </location>
</feature>
<feature type="transmembrane region" description="Helical" evidence="4">
    <location>
        <begin position="321"/>
        <end position="342"/>
    </location>
</feature>
<dbReference type="GO" id="GO:0016020">
    <property type="term" value="C:membrane"/>
    <property type="evidence" value="ECO:0007669"/>
    <property type="project" value="UniProtKB-SubCell"/>
</dbReference>
<dbReference type="SUPFAM" id="SSF103473">
    <property type="entry name" value="MFS general substrate transporter"/>
    <property type="match status" value="1"/>
</dbReference>
<sequence length="356" mass="38830">MKMNDSKTETLQTPGESSSDIEISSSHEPQLPSKPVEGGREAWLTTIGGCIALAGTFGYVSSFGVFQDYYTRHGTATSSDISWIGSVQLFLFIALGLPAGKLVDKGYFKHVLLAGSLIYLVSLFMLSLAHVDQYYQLFLSQGVGMGIGGGLVYLPSMAVQGHHWKTKRALIMGIVISGTSLGGIFYPIMLNQLLHDSVGFAWGVRASAFLTLGLLIIANLIMKDRLPPKKNEQQVKEREDTPLSLTPQRSPSYEVITDYPFLLMLTGTFLIILGLFFAYFYLQLFAALHNISAGLTFHQLTIQNAASIPGRILPGLLGDKFGTLNIFIIASIATGLLVYSMFGAGSELCFHYVHLL</sequence>
<dbReference type="InterPro" id="IPR050327">
    <property type="entry name" value="Proton-linked_MCT"/>
</dbReference>
<proteinExistence type="inferred from homology"/>
<dbReference type="InterPro" id="IPR020846">
    <property type="entry name" value="MFS_dom"/>
</dbReference>
<dbReference type="AlphaFoldDB" id="A0AAV5ART0"/>
<keyword evidence="7" id="KW-1185">Reference proteome</keyword>
<comment type="similarity">
    <text evidence="2">Belongs to the major facilitator superfamily. Monocarboxylate porter (TC 2.A.1.13) family.</text>
</comment>
<keyword evidence="4" id="KW-0472">Membrane</keyword>
<feature type="transmembrane region" description="Helical" evidence="4">
    <location>
        <begin position="200"/>
        <end position="221"/>
    </location>
</feature>
<feature type="transmembrane region" description="Helical" evidence="4">
    <location>
        <begin position="259"/>
        <end position="282"/>
    </location>
</feature>
<feature type="transmembrane region" description="Helical" evidence="4">
    <location>
        <begin position="137"/>
        <end position="157"/>
    </location>
</feature>
<protein>
    <recommendedName>
        <fullName evidence="5">Major facilitator superfamily (MFS) profile domain-containing protein</fullName>
    </recommendedName>
</protein>
<reference evidence="6" key="1">
    <citation type="submission" date="2021-10" db="EMBL/GenBank/DDBJ databases">
        <title>De novo Genome Assembly of Clathrus columnatus (Basidiomycota, Fungi) Using Illumina and Nanopore Sequence Data.</title>
        <authorList>
            <person name="Ogiso-Tanaka E."/>
            <person name="Itagaki H."/>
            <person name="Hosoya T."/>
            <person name="Hosaka K."/>
        </authorList>
    </citation>
    <scope>NUCLEOTIDE SEQUENCE</scope>
    <source>
        <strain evidence="6">MO-923</strain>
    </source>
</reference>
<evidence type="ECO:0000313" key="6">
    <source>
        <dbReference type="EMBL" id="GJJ15388.1"/>
    </source>
</evidence>
<keyword evidence="4" id="KW-0812">Transmembrane</keyword>
<dbReference type="EMBL" id="BPWL01000011">
    <property type="protein sequence ID" value="GJJ15388.1"/>
    <property type="molecule type" value="Genomic_DNA"/>
</dbReference>
<feature type="transmembrane region" description="Helical" evidence="4">
    <location>
        <begin position="81"/>
        <end position="99"/>
    </location>
</feature>
<dbReference type="Proteomes" id="UP001050691">
    <property type="component" value="Unassembled WGS sequence"/>
</dbReference>
<dbReference type="InterPro" id="IPR011701">
    <property type="entry name" value="MFS"/>
</dbReference>
<dbReference type="PROSITE" id="PS50850">
    <property type="entry name" value="MFS"/>
    <property type="match status" value="1"/>
</dbReference>
<dbReference type="PANTHER" id="PTHR11360">
    <property type="entry name" value="MONOCARBOXYLATE TRANSPORTER"/>
    <property type="match status" value="1"/>
</dbReference>
<dbReference type="InterPro" id="IPR036259">
    <property type="entry name" value="MFS_trans_sf"/>
</dbReference>
<feature type="transmembrane region" description="Helical" evidence="4">
    <location>
        <begin position="111"/>
        <end position="131"/>
    </location>
</feature>
<evidence type="ECO:0000256" key="1">
    <source>
        <dbReference type="ARBA" id="ARBA00004141"/>
    </source>
</evidence>
<dbReference type="GO" id="GO:0022857">
    <property type="term" value="F:transmembrane transporter activity"/>
    <property type="evidence" value="ECO:0007669"/>
    <property type="project" value="InterPro"/>
</dbReference>
<feature type="transmembrane region" description="Helical" evidence="4">
    <location>
        <begin position="42"/>
        <end position="61"/>
    </location>
</feature>
<evidence type="ECO:0000259" key="5">
    <source>
        <dbReference type="PROSITE" id="PS50850"/>
    </source>
</evidence>